<dbReference type="InterPro" id="IPR003724">
    <property type="entry name" value="CblAdoTrfase_CobA"/>
</dbReference>
<dbReference type="OrthoDB" id="9810309at2"/>
<dbReference type="Proteomes" id="UP000737612">
    <property type="component" value="Unassembled WGS sequence"/>
</dbReference>
<reference evidence="5 6" key="1">
    <citation type="submission" date="2015-09" db="EMBL/GenBank/DDBJ databases">
        <authorList>
            <consortium name="Pathogen Informatics"/>
        </authorList>
    </citation>
    <scope>NUCLEOTIDE SEQUENCE [LARGE SCALE GENOMIC DNA]</scope>
    <source>
        <strain evidence="1 5">2789STDY5608849</strain>
        <strain evidence="2 6">2789STDY5834885</strain>
    </source>
</reference>
<protein>
    <submittedName>
        <fullName evidence="2">Cob(I)yrinic acid a,c-diamide adenosyltransferase</fullName>
        <ecNumber evidence="2">2.5.1.17</ecNumber>
    </submittedName>
</protein>
<reference evidence="4" key="3">
    <citation type="submission" date="2022-01" db="EMBL/GenBank/DDBJ databases">
        <title>Collection of gut derived symbiotic bacterial strains cultured from healthy donors.</title>
        <authorList>
            <person name="Lin H."/>
            <person name="Kohout C."/>
            <person name="Waligurski E."/>
            <person name="Pamer E.G."/>
        </authorList>
    </citation>
    <scope>NUCLEOTIDE SEQUENCE</scope>
    <source>
        <strain evidence="4">DFI.5.49</strain>
    </source>
</reference>
<dbReference type="EMBL" id="JAFHBD010000066">
    <property type="protein sequence ID" value="MBN2954552.1"/>
    <property type="molecule type" value="Genomic_DNA"/>
</dbReference>
<name>A0A174SEL5_9FIRM</name>
<evidence type="ECO:0000313" key="6">
    <source>
        <dbReference type="Proteomes" id="UP000095709"/>
    </source>
</evidence>
<dbReference type="Proteomes" id="UP000095709">
    <property type="component" value="Unassembled WGS sequence"/>
</dbReference>
<dbReference type="GO" id="GO:0009236">
    <property type="term" value="P:cobalamin biosynthetic process"/>
    <property type="evidence" value="ECO:0007669"/>
    <property type="project" value="InterPro"/>
</dbReference>
<dbReference type="STRING" id="1150298.ERS852406_00124"/>
<sequence length="177" mass="20248">MEKQTGCVHIYCGDGKGKTTCGMGLCTRAAGYGYRVLIYQFMKDNSTSERKVLLLSPNVTFVPGQDKIKFSFLMTPEEKAEQKRYYEEQFQKVTEKAVQEEYDVLFLDELVYTIGSKLFDEQLLLDFLDHKPEKLEVILTGQGPSEALIERADYVSELKKIKHPFDKGLAARDGIER</sequence>
<dbReference type="SUPFAM" id="SSF52540">
    <property type="entry name" value="P-loop containing nucleoside triphosphate hydrolases"/>
    <property type="match status" value="1"/>
</dbReference>
<dbReference type="GeneID" id="79856364"/>
<dbReference type="InterPro" id="IPR027417">
    <property type="entry name" value="P-loop_NTPase"/>
</dbReference>
<evidence type="ECO:0000313" key="1">
    <source>
        <dbReference type="EMBL" id="CUN38844.1"/>
    </source>
</evidence>
<accession>A0A174SEL5</accession>
<dbReference type="GO" id="GO:0008817">
    <property type="term" value="F:corrinoid adenosyltransferase activity"/>
    <property type="evidence" value="ECO:0007669"/>
    <property type="project" value="UniProtKB-EC"/>
</dbReference>
<evidence type="ECO:0000313" key="4">
    <source>
        <dbReference type="EMBL" id="MCG4766696.1"/>
    </source>
</evidence>
<dbReference type="Gene3D" id="3.40.50.300">
    <property type="entry name" value="P-loop containing nucleotide triphosphate hydrolases"/>
    <property type="match status" value="1"/>
</dbReference>
<organism evidence="2 6">
    <name type="scientific">Fusicatenibacter saccharivorans</name>
    <dbReference type="NCBI Taxonomy" id="1150298"/>
    <lineage>
        <taxon>Bacteria</taxon>
        <taxon>Bacillati</taxon>
        <taxon>Bacillota</taxon>
        <taxon>Clostridia</taxon>
        <taxon>Lachnospirales</taxon>
        <taxon>Lachnospiraceae</taxon>
        <taxon>Fusicatenibacter</taxon>
    </lineage>
</organism>
<dbReference type="AlphaFoldDB" id="A0A174SEL5"/>
<dbReference type="EC" id="2.5.1.17" evidence="2"/>
<dbReference type="GO" id="GO:0005524">
    <property type="term" value="F:ATP binding"/>
    <property type="evidence" value="ECO:0007669"/>
    <property type="project" value="InterPro"/>
</dbReference>
<dbReference type="PIRSF" id="PIRSF015617">
    <property type="entry name" value="Adensltrnsf_CobA"/>
    <property type="match status" value="1"/>
</dbReference>
<evidence type="ECO:0000313" key="3">
    <source>
        <dbReference type="EMBL" id="MBN2954552.1"/>
    </source>
</evidence>
<dbReference type="PANTHER" id="PTHR46638:SF1">
    <property type="entry name" value="CORRINOID ADENOSYLTRANSFERASE"/>
    <property type="match status" value="1"/>
</dbReference>
<evidence type="ECO:0000313" key="2">
    <source>
        <dbReference type="EMBL" id="CUP96134.1"/>
    </source>
</evidence>
<dbReference type="RefSeq" id="WP_022462915.1">
    <property type="nucleotide sequence ID" value="NZ_CABJFB010000004.1"/>
</dbReference>
<dbReference type="EMBL" id="CYYV01000001">
    <property type="protein sequence ID" value="CUN38844.1"/>
    <property type="molecule type" value="Genomic_DNA"/>
</dbReference>
<dbReference type="Pfam" id="PF02572">
    <property type="entry name" value="CobA_CobO_BtuR"/>
    <property type="match status" value="1"/>
</dbReference>
<dbReference type="EMBL" id="CZAL01000025">
    <property type="protein sequence ID" value="CUP96134.1"/>
    <property type="molecule type" value="Genomic_DNA"/>
</dbReference>
<dbReference type="Proteomes" id="UP001199915">
    <property type="component" value="Unassembled WGS sequence"/>
</dbReference>
<dbReference type="Proteomes" id="UP000095706">
    <property type="component" value="Unassembled WGS sequence"/>
</dbReference>
<reference evidence="3" key="2">
    <citation type="submission" date="2021-02" db="EMBL/GenBank/DDBJ databases">
        <title>Metagenome-assembled genomes from human diarrheal sample B26.</title>
        <authorList>
            <person name="Ateba T.P."/>
            <person name="Alayande K.A."/>
            <person name="Mwanza M."/>
        </authorList>
    </citation>
    <scope>NUCLEOTIDE SEQUENCE</scope>
    <source>
        <strain evidence="3">06WH</strain>
    </source>
</reference>
<dbReference type="EMBL" id="JAKNFS010000022">
    <property type="protein sequence ID" value="MCG4766696.1"/>
    <property type="molecule type" value="Genomic_DNA"/>
</dbReference>
<proteinExistence type="predicted"/>
<gene>
    <name evidence="2" type="primary">btuR</name>
    <name evidence="1" type="ORF">ERS852406_00124</name>
    <name evidence="2" type="ORF">ERS852498_03267</name>
    <name evidence="3" type="ORF">JTJ23_13400</name>
    <name evidence="4" type="ORF">L0N21_14450</name>
</gene>
<keyword evidence="2" id="KW-0808">Transferase</keyword>
<evidence type="ECO:0000313" key="5">
    <source>
        <dbReference type="Proteomes" id="UP000095706"/>
    </source>
</evidence>
<dbReference type="PANTHER" id="PTHR46638">
    <property type="entry name" value="CORRINOID ADENOSYLTRANSFERASE"/>
    <property type="match status" value="1"/>
</dbReference>